<proteinExistence type="predicted"/>
<dbReference type="PROSITE" id="PS51354">
    <property type="entry name" value="GLUTAREDOXIN_2"/>
    <property type="match status" value="1"/>
</dbReference>
<dbReference type="CDD" id="cd00570">
    <property type="entry name" value="GST_N_family"/>
    <property type="match status" value="1"/>
</dbReference>
<evidence type="ECO:0000313" key="3">
    <source>
        <dbReference type="Proteomes" id="UP000585272"/>
    </source>
</evidence>
<comment type="caution">
    <text evidence="2">The sequence shown here is derived from an EMBL/GenBank/DDBJ whole genome shotgun (WGS) entry which is preliminary data.</text>
</comment>
<protein>
    <submittedName>
        <fullName evidence="2">Glutaredoxin</fullName>
    </submittedName>
</protein>
<keyword evidence="3" id="KW-1185">Reference proteome</keyword>
<accession>A0A840ICN1</accession>
<evidence type="ECO:0000313" key="2">
    <source>
        <dbReference type="EMBL" id="MBB4662697.1"/>
    </source>
</evidence>
<reference evidence="2 3" key="1">
    <citation type="submission" date="2020-08" db="EMBL/GenBank/DDBJ databases">
        <title>Genomic Encyclopedia of Archaeal and Bacterial Type Strains, Phase II (KMG-II): from individual species to whole genera.</title>
        <authorList>
            <person name="Goeker M."/>
        </authorList>
    </citation>
    <scope>NUCLEOTIDE SEQUENCE [LARGE SCALE GENOMIC DNA]</scope>
    <source>
        <strain evidence="2 3">DSM 23288</strain>
    </source>
</reference>
<dbReference type="EMBL" id="JACHNU010000002">
    <property type="protein sequence ID" value="MBB4662697.1"/>
    <property type="molecule type" value="Genomic_DNA"/>
</dbReference>
<dbReference type="AlphaFoldDB" id="A0A840ICN1"/>
<dbReference type="Proteomes" id="UP000585272">
    <property type="component" value="Unassembled WGS sequence"/>
</dbReference>
<feature type="domain" description="GST N-terminal" evidence="1">
    <location>
        <begin position="22"/>
        <end position="86"/>
    </location>
</feature>
<name>A0A840ICN1_9ACTN</name>
<sequence length="96" mass="10579">MQFVTLRAGHTLYRCPTPTDLLCPCGRVARALRRAGVAYEEVRVPYRRANREMIEQLTGQRRVPVLALDGGEAVCDSRRIVELIDAGGADVARPTG</sequence>
<evidence type="ECO:0000259" key="1">
    <source>
        <dbReference type="Pfam" id="PF13417"/>
    </source>
</evidence>
<dbReference type="InterPro" id="IPR004045">
    <property type="entry name" value="Glutathione_S-Trfase_N"/>
</dbReference>
<dbReference type="Pfam" id="PF13417">
    <property type="entry name" value="GST_N_3"/>
    <property type="match status" value="1"/>
</dbReference>
<dbReference type="RefSeq" id="WP_183342072.1">
    <property type="nucleotide sequence ID" value="NZ_JACHNU010000002.1"/>
</dbReference>
<gene>
    <name evidence="2" type="ORF">BDZ31_002283</name>
</gene>
<dbReference type="InterPro" id="IPR036249">
    <property type="entry name" value="Thioredoxin-like_sf"/>
</dbReference>
<dbReference type="SUPFAM" id="SSF52833">
    <property type="entry name" value="Thioredoxin-like"/>
    <property type="match status" value="1"/>
</dbReference>
<dbReference type="Gene3D" id="3.40.30.10">
    <property type="entry name" value="Glutaredoxin"/>
    <property type="match status" value="1"/>
</dbReference>
<organism evidence="2 3">
    <name type="scientific">Conexibacter arvalis</name>
    <dbReference type="NCBI Taxonomy" id="912552"/>
    <lineage>
        <taxon>Bacteria</taxon>
        <taxon>Bacillati</taxon>
        <taxon>Actinomycetota</taxon>
        <taxon>Thermoleophilia</taxon>
        <taxon>Solirubrobacterales</taxon>
        <taxon>Conexibacteraceae</taxon>
        <taxon>Conexibacter</taxon>
    </lineage>
</organism>